<protein>
    <submittedName>
        <fullName evidence="11">Biopolymer transport protein ExbB</fullName>
    </submittedName>
</protein>
<evidence type="ECO:0000256" key="1">
    <source>
        <dbReference type="ARBA" id="ARBA00004651"/>
    </source>
</evidence>
<name>A0A5E6MCM7_9BACT</name>
<keyword evidence="4 9" id="KW-0812">Transmembrane</keyword>
<dbReference type="Pfam" id="PF01618">
    <property type="entry name" value="MotA_ExbB"/>
    <property type="match status" value="1"/>
</dbReference>
<dbReference type="EMBL" id="CABFUZ020000104">
    <property type="protein sequence ID" value="VVM06030.1"/>
    <property type="molecule type" value="Genomic_DNA"/>
</dbReference>
<evidence type="ECO:0000256" key="8">
    <source>
        <dbReference type="RuleBase" id="RU004057"/>
    </source>
</evidence>
<dbReference type="PANTHER" id="PTHR30625">
    <property type="entry name" value="PROTEIN TOLQ"/>
    <property type="match status" value="1"/>
</dbReference>
<feature type="domain" description="MotA/TolQ/ExbB proton channel" evidence="10">
    <location>
        <begin position="100"/>
        <end position="211"/>
    </location>
</feature>
<comment type="caution">
    <text evidence="11">The sequence shown here is derived from an EMBL/GenBank/DDBJ whole genome shotgun (WGS) entry which is preliminary data.</text>
</comment>
<dbReference type="InterPro" id="IPR002898">
    <property type="entry name" value="MotA_ExbB_proton_chnl"/>
</dbReference>
<keyword evidence="5 8" id="KW-0653">Protein transport</keyword>
<evidence type="ECO:0000256" key="5">
    <source>
        <dbReference type="ARBA" id="ARBA00022927"/>
    </source>
</evidence>
<dbReference type="Proteomes" id="UP000381693">
    <property type="component" value="Unassembled WGS sequence"/>
</dbReference>
<keyword evidence="3" id="KW-1003">Cell membrane</keyword>
<dbReference type="PANTHER" id="PTHR30625:SF15">
    <property type="entry name" value="BIOPOLYMER TRANSPORT PROTEIN EXBB"/>
    <property type="match status" value="1"/>
</dbReference>
<dbReference type="OrthoDB" id="4045at2"/>
<evidence type="ECO:0000256" key="9">
    <source>
        <dbReference type="SAM" id="Phobius"/>
    </source>
</evidence>
<reference evidence="11" key="1">
    <citation type="submission" date="2019-09" db="EMBL/GenBank/DDBJ databases">
        <authorList>
            <person name="Cremers G."/>
        </authorList>
    </citation>
    <scope>NUCLEOTIDE SEQUENCE [LARGE SCALE GENOMIC DNA]</scope>
    <source>
        <strain evidence="11">3B</strain>
    </source>
</reference>
<evidence type="ECO:0000256" key="3">
    <source>
        <dbReference type="ARBA" id="ARBA00022475"/>
    </source>
</evidence>
<sequence length="249" mass="26711">MLPYSLLFSAAAQANPRVVPEAISLFEIVHRGGLVMWPILLCSVLAAGVFLERMLFYRKAESNIDSFLTGLCSLLRKGRYEEALLRCQETPARAAEIARQAILRRDYPPAELREMTREAAQLALPPLEANLPILATISSITPLLGLLGTITGMIEAFLAMNRASGSVSVSDLASGIWVALVSAAAGIAVAIPSSIAYNYLVTRLTAIAQDIDRVGIEVLHALADGKRSNRAAPFPDEIAASLDPAARDD</sequence>
<evidence type="ECO:0000259" key="10">
    <source>
        <dbReference type="Pfam" id="PF01618"/>
    </source>
</evidence>
<accession>A0A5E6MCM7</accession>
<evidence type="ECO:0000256" key="7">
    <source>
        <dbReference type="ARBA" id="ARBA00023136"/>
    </source>
</evidence>
<feature type="transmembrane region" description="Helical" evidence="9">
    <location>
        <begin position="131"/>
        <end position="154"/>
    </location>
</feature>
<keyword evidence="6 9" id="KW-1133">Transmembrane helix</keyword>
<evidence type="ECO:0000256" key="4">
    <source>
        <dbReference type="ARBA" id="ARBA00022692"/>
    </source>
</evidence>
<dbReference type="InterPro" id="IPR050790">
    <property type="entry name" value="ExbB/TolQ_transport"/>
</dbReference>
<evidence type="ECO:0000313" key="11">
    <source>
        <dbReference type="EMBL" id="VVM06030.1"/>
    </source>
</evidence>
<evidence type="ECO:0000256" key="2">
    <source>
        <dbReference type="ARBA" id="ARBA00022448"/>
    </source>
</evidence>
<dbReference type="AlphaFoldDB" id="A0A5E6MCM7"/>
<keyword evidence="12" id="KW-1185">Reference proteome</keyword>
<dbReference type="RefSeq" id="WP_142524991.1">
    <property type="nucleotide sequence ID" value="NZ_CABFUZ020000104.1"/>
</dbReference>
<keyword evidence="7 9" id="KW-0472">Membrane</keyword>
<evidence type="ECO:0000256" key="6">
    <source>
        <dbReference type="ARBA" id="ARBA00022989"/>
    </source>
</evidence>
<feature type="transmembrane region" description="Helical" evidence="9">
    <location>
        <begin position="32"/>
        <end position="51"/>
    </location>
</feature>
<comment type="subcellular location">
    <subcellularLocation>
        <location evidence="1">Cell membrane</location>
        <topology evidence="1">Multi-pass membrane protein</topology>
    </subcellularLocation>
    <subcellularLocation>
        <location evidence="8">Membrane</location>
        <topology evidence="8">Multi-pass membrane protein</topology>
    </subcellularLocation>
</comment>
<comment type="similarity">
    <text evidence="8">Belongs to the exbB/tolQ family.</text>
</comment>
<dbReference type="GO" id="GO:0017038">
    <property type="term" value="P:protein import"/>
    <property type="evidence" value="ECO:0007669"/>
    <property type="project" value="TreeGrafter"/>
</dbReference>
<proteinExistence type="inferred from homology"/>
<organism evidence="11 12">
    <name type="scientific">Methylacidimicrobium cyclopophantes</name>
    <dbReference type="NCBI Taxonomy" id="1041766"/>
    <lineage>
        <taxon>Bacteria</taxon>
        <taxon>Pseudomonadati</taxon>
        <taxon>Verrucomicrobiota</taxon>
        <taxon>Methylacidimicrobium</taxon>
    </lineage>
</organism>
<dbReference type="GO" id="GO:0005886">
    <property type="term" value="C:plasma membrane"/>
    <property type="evidence" value="ECO:0007669"/>
    <property type="project" value="UniProtKB-SubCell"/>
</dbReference>
<gene>
    <name evidence="11" type="primary">exbB</name>
    <name evidence="11" type="ORF">MAMC_00931</name>
</gene>
<evidence type="ECO:0000313" key="12">
    <source>
        <dbReference type="Proteomes" id="UP000381693"/>
    </source>
</evidence>
<feature type="transmembrane region" description="Helical" evidence="9">
    <location>
        <begin position="174"/>
        <end position="200"/>
    </location>
</feature>
<keyword evidence="2 8" id="KW-0813">Transport</keyword>